<name>A0A550CKE5_9AGAR</name>
<feature type="non-terminal residue" evidence="2">
    <location>
        <position position="138"/>
    </location>
</feature>
<comment type="caution">
    <text evidence="2">The sequence shown here is derived from an EMBL/GenBank/DDBJ whole genome shotgun (WGS) entry which is preliminary data.</text>
</comment>
<dbReference type="Pfam" id="PF20209">
    <property type="entry name" value="DUF6570"/>
    <property type="match status" value="1"/>
</dbReference>
<protein>
    <recommendedName>
        <fullName evidence="1">DUF6570 domain-containing protein</fullName>
    </recommendedName>
</protein>
<evidence type="ECO:0000313" key="3">
    <source>
        <dbReference type="Proteomes" id="UP000320762"/>
    </source>
</evidence>
<proteinExistence type="predicted"/>
<keyword evidence="3" id="KW-1185">Reference proteome</keyword>
<evidence type="ECO:0000313" key="2">
    <source>
        <dbReference type="EMBL" id="TRM65248.1"/>
    </source>
</evidence>
<dbReference type="STRING" id="97359.A0A550CKE5"/>
<dbReference type="AlphaFoldDB" id="A0A550CKE5"/>
<sequence>MKESGCAVCGELKPDNELQRLSSIHNHLKILDVPGMTRSERLKDTDPIRDLGGPVLAEGCKKVCRGCRLDLRNNHIPRFALANNLWLGEVPDVLKNLRYVERILIQRIRHNACFIRAGGYKKMIAHAICFPVNTPKLY</sequence>
<gene>
    <name evidence="2" type="ORF">BD626DRAFT_389140</name>
</gene>
<reference evidence="2 3" key="1">
    <citation type="journal article" date="2019" name="New Phytol.">
        <title>Comparative genomics reveals unique wood-decay strategies and fruiting body development in the Schizophyllaceae.</title>
        <authorList>
            <person name="Almasi E."/>
            <person name="Sahu N."/>
            <person name="Krizsan K."/>
            <person name="Balint B."/>
            <person name="Kovacs G.M."/>
            <person name="Kiss B."/>
            <person name="Cseklye J."/>
            <person name="Drula E."/>
            <person name="Henrissat B."/>
            <person name="Nagy I."/>
            <person name="Chovatia M."/>
            <person name="Adam C."/>
            <person name="LaButti K."/>
            <person name="Lipzen A."/>
            <person name="Riley R."/>
            <person name="Grigoriev I.V."/>
            <person name="Nagy L.G."/>
        </authorList>
    </citation>
    <scope>NUCLEOTIDE SEQUENCE [LARGE SCALE GENOMIC DNA]</scope>
    <source>
        <strain evidence="2 3">NL-1724</strain>
    </source>
</reference>
<dbReference type="InterPro" id="IPR046700">
    <property type="entry name" value="DUF6570"/>
</dbReference>
<dbReference type="OrthoDB" id="3202965at2759"/>
<accession>A0A550CKE5</accession>
<dbReference type="Proteomes" id="UP000320762">
    <property type="component" value="Unassembled WGS sequence"/>
</dbReference>
<feature type="domain" description="DUF6570" evidence="1">
    <location>
        <begin position="73"/>
        <end position="136"/>
    </location>
</feature>
<dbReference type="EMBL" id="VDMD01000005">
    <property type="protein sequence ID" value="TRM65248.1"/>
    <property type="molecule type" value="Genomic_DNA"/>
</dbReference>
<organism evidence="2 3">
    <name type="scientific">Schizophyllum amplum</name>
    <dbReference type="NCBI Taxonomy" id="97359"/>
    <lineage>
        <taxon>Eukaryota</taxon>
        <taxon>Fungi</taxon>
        <taxon>Dikarya</taxon>
        <taxon>Basidiomycota</taxon>
        <taxon>Agaricomycotina</taxon>
        <taxon>Agaricomycetes</taxon>
        <taxon>Agaricomycetidae</taxon>
        <taxon>Agaricales</taxon>
        <taxon>Schizophyllaceae</taxon>
        <taxon>Schizophyllum</taxon>
    </lineage>
</organism>
<evidence type="ECO:0000259" key="1">
    <source>
        <dbReference type="Pfam" id="PF20209"/>
    </source>
</evidence>